<dbReference type="KEGG" id="cgle:NCTC11432_00130"/>
<accession>A0A3S4MM19</accession>
<organism evidence="1 2">
    <name type="scientific">Chryseobacterium gleum</name>
    <name type="common">Flavobacterium gleum</name>
    <dbReference type="NCBI Taxonomy" id="250"/>
    <lineage>
        <taxon>Bacteria</taxon>
        <taxon>Pseudomonadati</taxon>
        <taxon>Bacteroidota</taxon>
        <taxon>Flavobacteriia</taxon>
        <taxon>Flavobacteriales</taxon>
        <taxon>Weeksellaceae</taxon>
        <taxon>Chryseobacterium group</taxon>
        <taxon>Chryseobacterium</taxon>
    </lineage>
</organism>
<sequence>MKKYDHDFIHFNLSESGYTDFILLTKPGNV</sequence>
<evidence type="ECO:0000313" key="1">
    <source>
        <dbReference type="EMBL" id="VEE04560.1"/>
    </source>
</evidence>
<gene>
    <name evidence="1" type="ORF">NCTC11432_00130</name>
</gene>
<dbReference type="AlphaFoldDB" id="A0A3S4MM19"/>
<dbReference type="EMBL" id="LR134289">
    <property type="protein sequence ID" value="VEE04560.1"/>
    <property type="molecule type" value="Genomic_DNA"/>
</dbReference>
<protein>
    <submittedName>
        <fullName evidence="1">Uncharacterized protein</fullName>
    </submittedName>
</protein>
<reference evidence="1 2" key="1">
    <citation type="submission" date="2018-12" db="EMBL/GenBank/DDBJ databases">
        <authorList>
            <consortium name="Pathogen Informatics"/>
        </authorList>
    </citation>
    <scope>NUCLEOTIDE SEQUENCE [LARGE SCALE GENOMIC DNA]</scope>
    <source>
        <strain evidence="1 2">NCTC11432</strain>
    </source>
</reference>
<proteinExistence type="predicted"/>
<name>A0A3S4MM19_CHRGE</name>
<dbReference type="Proteomes" id="UP000279227">
    <property type="component" value="Chromosome"/>
</dbReference>
<evidence type="ECO:0000313" key="2">
    <source>
        <dbReference type="Proteomes" id="UP000279227"/>
    </source>
</evidence>